<dbReference type="RefSeq" id="WP_154739957.1">
    <property type="nucleotide sequence ID" value="NZ_WMBQ01000002.1"/>
</dbReference>
<evidence type="ECO:0000256" key="1">
    <source>
        <dbReference type="SAM" id="Phobius"/>
    </source>
</evidence>
<feature type="transmembrane region" description="Helical" evidence="1">
    <location>
        <begin position="6"/>
        <end position="27"/>
    </location>
</feature>
<sequence>MSGKQPLNPYIVLALAILAPGAGHVAAGAPQRGLGFAFFSLLLALLCWHATTPDISFIGRSAFGLFVWAVSIPDAYRIARIRYEEWKHGQRVASKENSLHAS</sequence>
<feature type="transmembrane region" description="Helical" evidence="1">
    <location>
        <begin position="34"/>
        <end position="51"/>
    </location>
</feature>
<reference evidence="2 3" key="1">
    <citation type="submission" date="2019-11" db="EMBL/GenBank/DDBJ databases">
        <title>Identification of a novel strain.</title>
        <authorList>
            <person name="Xu Q."/>
            <person name="Wang G."/>
        </authorList>
    </citation>
    <scope>NUCLEOTIDE SEQUENCE [LARGE SCALE GENOMIC DNA]</scope>
    <source>
        <strain evidence="3">xq</strain>
    </source>
</reference>
<name>A0A6I3KM09_9HYPH</name>
<keyword evidence="1" id="KW-0472">Membrane</keyword>
<dbReference type="EMBL" id="WMBQ01000002">
    <property type="protein sequence ID" value="MTD95408.1"/>
    <property type="molecule type" value="Genomic_DNA"/>
</dbReference>
<keyword evidence="1" id="KW-1133">Transmembrane helix</keyword>
<accession>A0A6I3KM09</accession>
<protein>
    <submittedName>
        <fullName evidence="2">Uncharacterized protein</fullName>
    </submittedName>
</protein>
<keyword evidence="1" id="KW-0812">Transmembrane</keyword>
<gene>
    <name evidence="2" type="ORF">GIW81_13800</name>
</gene>
<proteinExistence type="predicted"/>
<evidence type="ECO:0000313" key="3">
    <source>
        <dbReference type="Proteomes" id="UP000440694"/>
    </source>
</evidence>
<feature type="transmembrane region" description="Helical" evidence="1">
    <location>
        <begin position="57"/>
        <end position="76"/>
    </location>
</feature>
<dbReference type="AlphaFoldDB" id="A0A6I3KM09"/>
<evidence type="ECO:0000313" key="2">
    <source>
        <dbReference type="EMBL" id="MTD95408.1"/>
    </source>
</evidence>
<comment type="caution">
    <text evidence="2">The sequence shown here is derived from an EMBL/GenBank/DDBJ whole genome shotgun (WGS) entry which is preliminary data.</text>
</comment>
<organism evidence="2 3">
    <name type="scientific">Hyphomicrobium album</name>
    <dbReference type="NCBI Taxonomy" id="2665159"/>
    <lineage>
        <taxon>Bacteria</taxon>
        <taxon>Pseudomonadati</taxon>
        <taxon>Pseudomonadota</taxon>
        <taxon>Alphaproteobacteria</taxon>
        <taxon>Hyphomicrobiales</taxon>
        <taxon>Hyphomicrobiaceae</taxon>
        <taxon>Hyphomicrobium</taxon>
    </lineage>
</organism>
<dbReference type="Proteomes" id="UP000440694">
    <property type="component" value="Unassembled WGS sequence"/>
</dbReference>
<keyword evidence="3" id="KW-1185">Reference proteome</keyword>